<keyword evidence="2" id="KW-1185">Reference proteome</keyword>
<reference evidence="1 2" key="1">
    <citation type="submission" date="2021-06" db="EMBL/GenBank/DDBJ databases">
        <title>Caerostris darwini draft genome.</title>
        <authorList>
            <person name="Kono N."/>
            <person name="Arakawa K."/>
        </authorList>
    </citation>
    <scope>NUCLEOTIDE SEQUENCE [LARGE SCALE GENOMIC DNA]</scope>
</reference>
<name>A0AAV4R5B6_9ARAC</name>
<proteinExistence type="predicted"/>
<gene>
    <name evidence="1" type="ORF">CDAR_580581</name>
</gene>
<dbReference type="Proteomes" id="UP001054837">
    <property type="component" value="Unassembled WGS sequence"/>
</dbReference>
<comment type="caution">
    <text evidence="1">The sequence shown here is derived from an EMBL/GenBank/DDBJ whole genome shotgun (WGS) entry which is preliminary data.</text>
</comment>
<accession>A0AAV4R5B6</accession>
<evidence type="ECO:0000313" key="2">
    <source>
        <dbReference type="Proteomes" id="UP001054837"/>
    </source>
</evidence>
<dbReference type="EMBL" id="BPLQ01005651">
    <property type="protein sequence ID" value="GIY16216.1"/>
    <property type="molecule type" value="Genomic_DNA"/>
</dbReference>
<protein>
    <submittedName>
        <fullName evidence="1">Uncharacterized protein</fullName>
    </submittedName>
</protein>
<evidence type="ECO:0000313" key="1">
    <source>
        <dbReference type="EMBL" id="GIY16216.1"/>
    </source>
</evidence>
<sequence>MEYRKGRFQYFYSVACAGKEDFNVDIKLAREHTTLALSRGARGCPPPFPKVVINEQRCGGGCRGGVSGVSRSSAEIYRSLSGAAEEDGGRPVTRASFVVPQVLSSGKVSDRLRNRRLGWSYRAPPASPKLLISPLF</sequence>
<organism evidence="1 2">
    <name type="scientific">Caerostris darwini</name>
    <dbReference type="NCBI Taxonomy" id="1538125"/>
    <lineage>
        <taxon>Eukaryota</taxon>
        <taxon>Metazoa</taxon>
        <taxon>Ecdysozoa</taxon>
        <taxon>Arthropoda</taxon>
        <taxon>Chelicerata</taxon>
        <taxon>Arachnida</taxon>
        <taxon>Araneae</taxon>
        <taxon>Araneomorphae</taxon>
        <taxon>Entelegynae</taxon>
        <taxon>Araneoidea</taxon>
        <taxon>Araneidae</taxon>
        <taxon>Caerostris</taxon>
    </lineage>
</organism>
<dbReference type="AlphaFoldDB" id="A0AAV4R5B6"/>